<keyword evidence="6 9" id="KW-1133">Transmembrane helix</keyword>
<dbReference type="AlphaFoldDB" id="A0A2S7FD65"/>
<feature type="domain" description="RCK C-terminal" evidence="10">
    <location>
        <begin position="393"/>
        <end position="458"/>
    </location>
</feature>
<feature type="transmembrane region" description="Helical" evidence="9">
    <location>
        <begin position="55"/>
        <end position="72"/>
    </location>
</feature>
<accession>A0A2S7FD65</accession>
<dbReference type="PROSITE" id="PS51202">
    <property type="entry name" value="RCK_C"/>
    <property type="match status" value="2"/>
</dbReference>
<reference evidence="11 12" key="1">
    <citation type="submission" date="2016-01" db="EMBL/GenBank/DDBJ databases">
        <title>Characterization of the Clostridium difficile lineages that are prevalent in Hong Kong and China.</title>
        <authorList>
            <person name="Kwok J.S.-L."/>
            <person name="Lam W.-Y."/>
            <person name="Ip M."/>
            <person name="Chan T.-F."/>
            <person name="Hawkey P.M."/>
            <person name="Tsui S.K.-W."/>
        </authorList>
    </citation>
    <scope>NUCLEOTIDE SEQUENCE [LARGE SCALE GENOMIC DNA]</scope>
    <source>
        <strain evidence="11 12">300064</strain>
    </source>
</reference>
<feature type="transmembrane region" description="Helical" evidence="9">
    <location>
        <begin position="290"/>
        <end position="318"/>
    </location>
</feature>
<dbReference type="InterPro" id="IPR006037">
    <property type="entry name" value="RCK_C"/>
</dbReference>
<keyword evidence="7" id="KW-0406">Ion transport</keyword>
<dbReference type="PANTHER" id="PTHR32507:SF7">
    <property type="entry name" value="K(+)_H(+) ANTIPORTER NHAP2"/>
    <property type="match status" value="1"/>
</dbReference>
<evidence type="ECO:0000256" key="3">
    <source>
        <dbReference type="ARBA" id="ARBA00022449"/>
    </source>
</evidence>
<dbReference type="RefSeq" id="WP_027636260.1">
    <property type="nucleotide sequence ID" value="NZ_CAVLFH010000001.1"/>
</dbReference>
<evidence type="ECO:0000256" key="9">
    <source>
        <dbReference type="SAM" id="Phobius"/>
    </source>
</evidence>
<dbReference type="Gene3D" id="3.30.70.1450">
    <property type="entry name" value="Regulator of K+ conductance, C-terminal domain"/>
    <property type="match status" value="2"/>
</dbReference>
<evidence type="ECO:0000259" key="10">
    <source>
        <dbReference type="PROSITE" id="PS51202"/>
    </source>
</evidence>
<dbReference type="InterPro" id="IPR036721">
    <property type="entry name" value="RCK_C_sf"/>
</dbReference>
<evidence type="ECO:0000313" key="11">
    <source>
        <dbReference type="EMBL" id="PPV16607.1"/>
    </source>
</evidence>
<feature type="transmembrane region" description="Helical" evidence="9">
    <location>
        <begin position="325"/>
        <end position="347"/>
    </location>
</feature>
<dbReference type="Pfam" id="PF02080">
    <property type="entry name" value="TrkA_C"/>
    <property type="match status" value="2"/>
</dbReference>
<evidence type="ECO:0000256" key="6">
    <source>
        <dbReference type="ARBA" id="ARBA00022989"/>
    </source>
</evidence>
<dbReference type="NCBIfam" id="NF003715">
    <property type="entry name" value="PRK05326.1-2"/>
    <property type="match status" value="1"/>
</dbReference>
<dbReference type="NCBIfam" id="NF003716">
    <property type="entry name" value="PRK05326.1-3"/>
    <property type="match status" value="1"/>
</dbReference>
<organism evidence="11 12">
    <name type="scientific">Clostridium butyricum</name>
    <dbReference type="NCBI Taxonomy" id="1492"/>
    <lineage>
        <taxon>Bacteria</taxon>
        <taxon>Bacillati</taxon>
        <taxon>Bacillota</taxon>
        <taxon>Clostridia</taxon>
        <taxon>Eubacteriales</taxon>
        <taxon>Clostridiaceae</taxon>
        <taxon>Clostridium</taxon>
    </lineage>
</organism>
<dbReference type="GO" id="GO:0015297">
    <property type="term" value="F:antiporter activity"/>
    <property type="evidence" value="ECO:0007669"/>
    <property type="project" value="UniProtKB-KW"/>
</dbReference>
<evidence type="ECO:0000313" key="12">
    <source>
        <dbReference type="Proteomes" id="UP000238081"/>
    </source>
</evidence>
<keyword evidence="8 9" id="KW-0472">Membrane</keyword>
<evidence type="ECO:0000256" key="2">
    <source>
        <dbReference type="ARBA" id="ARBA00022448"/>
    </source>
</evidence>
<dbReference type="InterPro" id="IPR038770">
    <property type="entry name" value="Na+/solute_symporter_sf"/>
</dbReference>
<proteinExistence type="predicted"/>
<feature type="transmembrane region" description="Helical" evidence="9">
    <location>
        <begin position="183"/>
        <end position="205"/>
    </location>
</feature>
<evidence type="ECO:0000256" key="5">
    <source>
        <dbReference type="ARBA" id="ARBA00022692"/>
    </source>
</evidence>
<keyword evidence="2" id="KW-0813">Transport</keyword>
<evidence type="ECO:0000256" key="1">
    <source>
        <dbReference type="ARBA" id="ARBA00004651"/>
    </source>
</evidence>
<comment type="caution">
    <text evidence="11">The sequence shown here is derived from an EMBL/GenBank/DDBJ whole genome shotgun (WGS) entry which is preliminary data.</text>
</comment>
<dbReference type="SUPFAM" id="SSF116726">
    <property type="entry name" value="TrkA C-terminal domain-like"/>
    <property type="match status" value="2"/>
</dbReference>
<sequence length="527" mass="57702">MILLCACILLSCVIANRFSNKFGIPALFLFMALGMMFGSDGLFKIQFNNYQITNEVCNIALIFIMFYGGFGTKWDIAKPVAVKSILLSTVGVVITACCVSAFCHYILKLALLDSMLIGAVISSTDAASVFSILRSKNLSLKDGTASMIELESGSNDPIAFMMTMIILSFINGQSSISGVISMLFSQVTFGAIIGVGTAIIGVFVLRKLKIATDGLETIFITALILISYSFSDYFGGNGYLSVYITGIILGNSRINNKIILVHFFDGVTGLAQILIFFLLGLLAFPHKMPAVIIPSLLIGLFLTFIARPIAVFSILLPFKSSLKQCLLVSWAGLRGAASIVFAIMAIADGVQIQSDLYHIVFVISLLSVGIQGSLLPLVSKKLDMIDEESDVRKTFNDYQEKSSITLMRVFVPKGHMWENKTIEEANIPGDSLALIIKRNGENIVPRGNTVIKGNDSIILSIPEYDCQDDIKLREIKIEKYNKWCNKAIEDINLPDDILITLIKRGTENIIPRGSTVILEDDIVVVYN</sequence>
<dbReference type="GO" id="GO:0006813">
    <property type="term" value="P:potassium ion transport"/>
    <property type="evidence" value="ECO:0007669"/>
    <property type="project" value="InterPro"/>
</dbReference>
<dbReference type="Gene3D" id="1.20.1530.20">
    <property type="match status" value="1"/>
</dbReference>
<protein>
    <submittedName>
        <fullName evidence="11">K+/H+ antiporter</fullName>
    </submittedName>
</protein>
<dbReference type="GO" id="GO:0008324">
    <property type="term" value="F:monoatomic cation transmembrane transporter activity"/>
    <property type="evidence" value="ECO:0007669"/>
    <property type="project" value="InterPro"/>
</dbReference>
<dbReference type="InterPro" id="IPR006153">
    <property type="entry name" value="Cation/H_exchanger_TM"/>
</dbReference>
<evidence type="ECO:0000256" key="7">
    <source>
        <dbReference type="ARBA" id="ARBA00023065"/>
    </source>
</evidence>
<dbReference type="GO" id="GO:1902600">
    <property type="term" value="P:proton transmembrane transport"/>
    <property type="evidence" value="ECO:0007669"/>
    <property type="project" value="InterPro"/>
</dbReference>
<evidence type="ECO:0000256" key="4">
    <source>
        <dbReference type="ARBA" id="ARBA00022475"/>
    </source>
</evidence>
<name>A0A2S7FD65_CLOBU</name>
<dbReference type="PANTHER" id="PTHR32507">
    <property type="entry name" value="NA(+)/H(+) ANTIPORTER 1"/>
    <property type="match status" value="1"/>
</dbReference>
<gene>
    <name evidence="11" type="ORF">AWN73_10090</name>
</gene>
<dbReference type="GO" id="GO:0005886">
    <property type="term" value="C:plasma membrane"/>
    <property type="evidence" value="ECO:0007669"/>
    <property type="project" value="UniProtKB-SubCell"/>
</dbReference>
<feature type="transmembrane region" description="Helical" evidence="9">
    <location>
        <begin position="217"/>
        <end position="246"/>
    </location>
</feature>
<feature type="transmembrane region" description="Helical" evidence="9">
    <location>
        <begin position="258"/>
        <end position="284"/>
    </location>
</feature>
<feature type="transmembrane region" description="Helical" evidence="9">
    <location>
        <begin position="84"/>
        <end position="107"/>
    </location>
</feature>
<feature type="domain" description="RCK C-terminal" evidence="10">
    <location>
        <begin position="459"/>
        <end position="527"/>
    </location>
</feature>
<dbReference type="Pfam" id="PF00999">
    <property type="entry name" value="Na_H_Exchanger"/>
    <property type="match status" value="1"/>
</dbReference>
<comment type="subcellular location">
    <subcellularLocation>
        <location evidence="1">Cell membrane</location>
        <topology evidence="1">Multi-pass membrane protein</topology>
    </subcellularLocation>
</comment>
<dbReference type="Proteomes" id="UP000238081">
    <property type="component" value="Unassembled WGS sequence"/>
</dbReference>
<keyword evidence="4" id="KW-1003">Cell membrane</keyword>
<dbReference type="EMBL" id="LRDH01000077">
    <property type="protein sequence ID" value="PPV16607.1"/>
    <property type="molecule type" value="Genomic_DNA"/>
</dbReference>
<keyword evidence="3" id="KW-0050">Antiport</keyword>
<evidence type="ECO:0000256" key="8">
    <source>
        <dbReference type="ARBA" id="ARBA00023136"/>
    </source>
</evidence>
<feature type="transmembrane region" description="Helical" evidence="9">
    <location>
        <begin position="153"/>
        <end position="171"/>
    </location>
</feature>
<keyword evidence="5 9" id="KW-0812">Transmembrane</keyword>
<feature type="transmembrane region" description="Helical" evidence="9">
    <location>
        <begin position="359"/>
        <end position="378"/>
    </location>
</feature>